<protein>
    <submittedName>
        <fullName evidence="3">FmdB family transcriptional regulator</fullName>
    </submittedName>
</protein>
<keyword evidence="4" id="KW-1185">Reference proteome</keyword>
<evidence type="ECO:0000259" key="2">
    <source>
        <dbReference type="SMART" id="SM00834"/>
    </source>
</evidence>
<accession>A0ABS7SFF2</accession>
<feature type="compositionally biased region" description="Low complexity" evidence="1">
    <location>
        <begin position="60"/>
        <end position="88"/>
    </location>
</feature>
<dbReference type="PANTHER" id="PTHR34404">
    <property type="entry name" value="REGULATORY PROTEIN, FMDB FAMILY"/>
    <property type="match status" value="1"/>
</dbReference>
<gene>
    <name evidence="3" type="ORF">KCQ71_23255</name>
</gene>
<dbReference type="SMART" id="SM00834">
    <property type="entry name" value="CxxC_CXXC_SSSS"/>
    <property type="match status" value="1"/>
</dbReference>
<dbReference type="PANTHER" id="PTHR34404:SF2">
    <property type="entry name" value="CONSERVED SERINE RICH PROTEIN"/>
    <property type="match status" value="1"/>
</dbReference>
<dbReference type="InterPro" id="IPR013429">
    <property type="entry name" value="Regulatory_FmdB_Zinc_ribbon"/>
</dbReference>
<proteinExistence type="predicted"/>
<name>A0ABS7SFF2_9MICO</name>
<evidence type="ECO:0000313" key="4">
    <source>
        <dbReference type="Proteomes" id="UP000826651"/>
    </source>
</evidence>
<feature type="region of interest" description="Disordered" evidence="1">
    <location>
        <begin position="50"/>
        <end position="135"/>
    </location>
</feature>
<organism evidence="3 4">
    <name type="scientific">Occultella gossypii</name>
    <dbReference type="NCBI Taxonomy" id="2800820"/>
    <lineage>
        <taxon>Bacteria</taxon>
        <taxon>Bacillati</taxon>
        <taxon>Actinomycetota</taxon>
        <taxon>Actinomycetes</taxon>
        <taxon>Micrococcales</taxon>
        <taxon>Ruaniaceae</taxon>
        <taxon>Occultella</taxon>
    </lineage>
</organism>
<dbReference type="NCBIfam" id="TIGR02605">
    <property type="entry name" value="CxxC_CxxC_SSSS"/>
    <property type="match status" value="1"/>
</dbReference>
<reference evidence="3 4" key="1">
    <citation type="submission" date="2021-04" db="EMBL/GenBank/DDBJ databases">
        <title>Ruania sp. nov., isolated from sandy soil of mangrove forest.</title>
        <authorList>
            <person name="Ge X."/>
            <person name="Huang R."/>
            <person name="Liu W."/>
        </authorList>
    </citation>
    <scope>NUCLEOTIDE SEQUENCE [LARGE SCALE GENOMIC DNA]</scope>
    <source>
        <strain evidence="3 4">N2-46</strain>
    </source>
</reference>
<dbReference type="Pfam" id="PF09723">
    <property type="entry name" value="Zn_ribbon_8"/>
    <property type="match status" value="1"/>
</dbReference>
<comment type="caution">
    <text evidence="3">The sequence shown here is derived from an EMBL/GenBank/DDBJ whole genome shotgun (WGS) entry which is preliminary data.</text>
</comment>
<sequence>MPTYAYACQNCGHAFDIYQSFSDDALTECPNCHEVRLRKVFSPVGVVFKGSGFYRTDSRGTSTSSEGAGKSEAGSSSKSTSSSDSSGSSSGGSSSGGSSNDSSSNGSSSKTSSSGGSSSSSSSGSGSKAPAPAAN</sequence>
<feature type="domain" description="Putative regulatory protein FmdB zinc ribbon" evidence="2">
    <location>
        <begin position="1"/>
        <end position="42"/>
    </location>
</feature>
<dbReference type="Proteomes" id="UP000826651">
    <property type="component" value="Unassembled WGS sequence"/>
</dbReference>
<evidence type="ECO:0000256" key="1">
    <source>
        <dbReference type="SAM" id="MobiDB-lite"/>
    </source>
</evidence>
<evidence type="ECO:0000313" key="3">
    <source>
        <dbReference type="EMBL" id="MBZ2199084.1"/>
    </source>
</evidence>
<dbReference type="EMBL" id="JAGSHT010000023">
    <property type="protein sequence ID" value="MBZ2199084.1"/>
    <property type="molecule type" value="Genomic_DNA"/>
</dbReference>
<feature type="compositionally biased region" description="Low complexity" evidence="1">
    <location>
        <begin position="96"/>
        <end position="128"/>
    </location>
</feature>